<evidence type="ECO:0000256" key="1">
    <source>
        <dbReference type="ARBA" id="ARBA00004442"/>
    </source>
</evidence>
<dbReference type="InterPro" id="IPR006664">
    <property type="entry name" value="OMP_bac"/>
</dbReference>
<dbReference type="RefSeq" id="WP_302036862.1">
    <property type="nucleotide sequence ID" value="NZ_JAUKPO010000003.1"/>
</dbReference>
<evidence type="ECO:0000259" key="5">
    <source>
        <dbReference type="PROSITE" id="PS51123"/>
    </source>
</evidence>
<dbReference type="InterPro" id="IPR036737">
    <property type="entry name" value="OmpA-like_sf"/>
</dbReference>
<keyword evidence="3" id="KW-0998">Cell outer membrane</keyword>
<evidence type="ECO:0000256" key="3">
    <source>
        <dbReference type="ARBA" id="ARBA00023237"/>
    </source>
</evidence>
<dbReference type="PRINTS" id="PR01021">
    <property type="entry name" value="OMPADOMAIN"/>
</dbReference>
<evidence type="ECO:0000256" key="2">
    <source>
        <dbReference type="ARBA" id="ARBA00023136"/>
    </source>
</evidence>
<evidence type="ECO:0000313" key="6">
    <source>
        <dbReference type="EMBL" id="MDO1446059.1"/>
    </source>
</evidence>
<comment type="subcellular location">
    <subcellularLocation>
        <location evidence="1">Cell outer membrane</location>
    </subcellularLocation>
</comment>
<dbReference type="Pfam" id="PF07676">
    <property type="entry name" value="PD40"/>
    <property type="match status" value="3"/>
</dbReference>
<keyword evidence="2 4" id="KW-0472">Membrane</keyword>
<dbReference type="Proteomes" id="UP001168528">
    <property type="component" value="Unassembled WGS sequence"/>
</dbReference>
<dbReference type="PROSITE" id="PS51123">
    <property type="entry name" value="OMPA_2"/>
    <property type="match status" value="1"/>
</dbReference>
<proteinExistence type="predicted"/>
<accession>A0ABT8R2A9</accession>
<reference evidence="6" key="1">
    <citation type="submission" date="2023-07" db="EMBL/GenBank/DDBJ databases">
        <title>The genome sequence of Rhodocytophaga aerolata KACC 12507.</title>
        <authorList>
            <person name="Zhang X."/>
        </authorList>
    </citation>
    <scope>NUCLEOTIDE SEQUENCE</scope>
    <source>
        <strain evidence="6">KACC 12507</strain>
    </source>
</reference>
<dbReference type="PANTHER" id="PTHR30329:SF21">
    <property type="entry name" value="LIPOPROTEIN YIAD-RELATED"/>
    <property type="match status" value="1"/>
</dbReference>
<evidence type="ECO:0000256" key="4">
    <source>
        <dbReference type="PROSITE-ProRule" id="PRU00473"/>
    </source>
</evidence>
<evidence type="ECO:0000313" key="7">
    <source>
        <dbReference type="Proteomes" id="UP001168528"/>
    </source>
</evidence>
<keyword evidence="7" id="KW-1185">Reference proteome</keyword>
<dbReference type="Pfam" id="PF00691">
    <property type="entry name" value="OmpA"/>
    <property type="match status" value="1"/>
</dbReference>
<protein>
    <submittedName>
        <fullName evidence="6">OmpA family protein</fullName>
    </submittedName>
</protein>
<feature type="domain" description="OmpA-like" evidence="5">
    <location>
        <begin position="539"/>
        <end position="657"/>
    </location>
</feature>
<dbReference type="PANTHER" id="PTHR30329">
    <property type="entry name" value="STATOR ELEMENT OF FLAGELLAR MOTOR COMPLEX"/>
    <property type="match status" value="1"/>
</dbReference>
<dbReference type="InterPro" id="IPR050330">
    <property type="entry name" value="Bact_OuterMem_StrucFunc"/>
</dbReference>
<dbReference type="InterPro" id="IPR011659">
    <property type="entry name" value="WD40"/>
</dbReference>
<dbReference type="InterPro" id="IPR006665">
    <property type="entry name" value="OmpA-like"/>
</dbReference>
<name>A0ABT8R2A9_9BACT</name>
<organism evidence="6 7">
    <name type="scientific">Rhodocytophaga aerolata</name>
    <dbReference type="NCBI Taxonomy" id="455078"/>
    <lineage>
        <taxon>Bacteria</taxon>
        <taxon>Pseudomonadati</taxon>
        <taxon>Bacteroidota</taxon>
        <taxon>Cytophagia</taxon>
        <taxon>Cytophagales</taxon>
        <taxon>Rhodocytophagaceae</taxon>
        <taxon>Rhodocytophaga</taxon>
    </lineage>
</organism>
<dbReference type="SUPFAM" id="SSF82171">
    <property type="entry name" value="DPP6 N-terminal domain-like"/>
    <property type="match status" value="1"/>
</dbReference>
<dbReference type="SUPFAM" id="SSF103088">
    <property type="entry name" value="OmpA-like"/>
    <property type="match status" value="1"/>
</dbReference>
<dbReference type="Gene3D" id="3.30.1330.60">
    <property type="entry name" value="OmpA-like domain"/>
    <property type="match status" value="1"/>
</dbReference>
<dbReference type="Gene3D" id="2.120.10.30">
    <property type="entry name" value="TolB, C-terminal domain"/>
    <property type="match status" value="1"/>
</dbReference>
<sequence>MKISRYAILLVTILLLCKSQDGFCQYTKAKYRTKVIKSAQRDSLSQIAQYQFEFTNINKIPYYQDAKILEQIDRLEKKKEWEKAYALLTSYVKNFGVQNFYRDTHLLWRLAKLVELLDDIEKAKYLYRLVLKHHRGDVKKVELYYDSLSKYDTDYFVPIEYYYELVEYRKSIDTLRPPVGVLLNMGYDVNSPQADYGPTLTGDNNQLFFTSKRNVKRVGTNTIVNEDIYYTRKVEDYWEEAQSLQTINTRYNEGSARITKNGRTMFFSRCESPESYGNCDIFIAELQADSSWGNIRNLGPQVNSTAWDSHPALSHNEDTLYFASDRIGGFGLSDLYFSYKRADGSWAQAQNMGPVVNTRQSEVSPFYHPIYDVLYFSSNGHLLNFGNFDIYKCYKIGSKWQEPRSIGPLVNGKGSEYYFTIDSNSKDLYYARSEENDIKNLDLFSFPLPMEAQPGAITKFEGSVIDSLTGNPFTGIVSIIDLTNGIEVAPKYLRPDGTYDFDLIRDNDYLVIITGDDFFRIERTFRLVSDTAIHIETPHIDLKKWGFASVEFAENSAEIKQAMMPDLNKVVDFLLDHPDFKLKISGHTDSHGDASSNLKLSQRRAESIKKYIITKGSLDESRVEAYGYGSTMPIVDEKTDADRKINRRVEFEIFRPK</sequence>
<dbReference type="CDD" id="cd07185">
    <property type="entry name" value="OmpA_C-like"/>
    <property type="match status" value="1"/>
</dbReference>
<gene>
    <name evidence="6" type="ORF">Q0590_07345</name>
</gene>
<dbReference type="InterPro" id="IPR011042">
    <property type="entry name" value="6-blade_b-propeller_TolB-like"/>
</dbReference>
<dbReference type="EMBL" id="JAUKPO010000003">
    <property type="protein sequence ID" value="MDO1446059.1"/>
    <property type="molecule type" value="Genomic_DNA"/>
</dbReference>
<comment type="caution">
    <text evidence="6">The sequence shown here is derived from an EMBL/GenBank/DDBJ whole genome shotgun (WGS) entry which is preliminary data.</text>
</comment>